<dbReference type="GO" id="GO:0051539">
    <property type="term" value="F:4 iron, 4 sulfur cluster binding"/>
    <property type="evidence" value="ECO:0007669"/>
    <property type="project" value="UniProtKB-KW"/>
</dbReference>
<dbReference type="EMBL" id="BLPG01000001">
    <property type="protein sequence ID" value="GFJ88145.1"/>
    <property type="molecule type" value="Genomic_DNA"/>
</dbReference>
<name>A0A6V8L663_9ACTN</name>
<evidence type="ECO:0000256" key="6">
    <source>
        <dbReference type="ARBA" id="ARBA00023014"/>
    </source>
</evidence>
<dbReference type="Gene3D" id="3.90.480.10">
    <property type="entry name" value="Sulfite Reductase Hemoprotein,Domain 2"/>
    <property type="match status" value="1"/>
</dbReference>
<dbReference type="Gene3D" id="3.30.413.10">
    <property type="entry name" value="Sulfite Reductase Hemoprotein, domain 1"/>
    <property type="match status" value="1"/>
</dbReference>
<dbReference type="PANTHER" id="PTHR32439:SF9">
    <property type="entry name" value="BLR3264 PROTEIN"/>
    <property type="match status" value="1"/>
</dbReference>
<proteinExistence type="predicted"/>
<keyword evidence="1" id="KW-0004">4Fe-4S</keyword>
<reference evidence="8 9" key="1">
    <citation type="submission" date="2020-03" db="EMBL/GenBank/DDBJ databases">
        <title>Whole genome shotgun sequence of Phytohabitans rumicis NBRC 108638.</title>
        <authorList>
            <person name="Komaki H."/>
            <person name="Tamura T."/>
        </authorList>
    </citation>
    <scope>NUCLEOTIDE SEQUENCE [LARGE SCALE GENOMIC DNA]</scope>
    <source>
        <strain evidence="8 9">NBRC 108638</strain>
    </source>
</reference>
<evidence type="ECO:0000256" key="3">
    <source>
        <dbReference type="ARBA" id="ARBA00022723"/>
    </source>
</evidence>
<evidence type="ECO:0000256" key="2">
    <source>
        <dbReference type="ARBA" id="ARBA00022617"/>
    </source>
</evidence>
<evidence type="ECO:0000256" key="4">
    <source>
        <dbReference type="ARBA" id="ARBA00023002"/>
    </source>
</evidence>
<dbReference type="InterPro" id="IPR045854">
    <property type="entry name" value="NO2/SO3_Rdtase_4Fe4S_sf"/>
</dbReference>
<protein>
    <submittedName>
        <fullName evidence="8">Precorrin-3B synthase</fullName>
    </submittedName>
</protein>
<dbReference type="SUPFAM" id="SSF55124">
    <property type="entry name" value="Nitrite/Sulfite reductase N-terminal domain-like"/>
    <property type="match status" value="2"/>
</dbReference>
<dbReference type="InterPro" id="IPR036136">
    <property type="entry name" value="Nit/Sulf_reduc_fer-like_dom_sf"/>
</dbReference>
<dbReference type="Pfam" id="PF03460">
    <property type="entry name" value="NIR_SIR_ferr"/>
    <property type="match status" value="1"/>
</dbReference>
<sequence>MHRAVDGGLARVRVPGGALTAAQWRALADATAELGDGGLELTSRANLQVRGLAAGAETALAARLSAAGLLPSVTHERVRNIVASPLSGRDGRGVLDVRSLVAALDRALCADPALAQLPGRFLFALDDGRGDVAGLGADVGLRGRTVLLAGQDSGLRVAPDEAVPVLLAAAHAFLALRGDHWRLSEIDDGAALVAARLGSGPAAAPPARPVAHGPIGVIPQADCRLAIAATAPLGRLDRAQIKVLCAAPGVVVTPWRSVVAVDLPDLGLLPALENAGLATDPGSSWVGVTACAGSTGCAKSATDVRADAIAHHSGQSSPPLPVHWVGCPRACGSPAADHVRMLATEDGYMETQP</sequence>
<evidence type="ECO:0000256" key="5">
    <source>
        <dbReference type="ARBA" id="ARBA00023004"/>
    </source>
</evidence>
<dbReference type="Proteomes" id="UP000482960">
    <property type="component" value="Unassembled WGS sequence"/>
</dbReference>
<evidence type="ECO:0000313" key="8">
    <source>
        <dbReference type="EMBL" id="GFJ88145.1"/>
    </source>
</evidence>
<dbReference type="GO" id="GO:0016491">
    <property type="term" value="F:oxidoreductase activity"/>
    <property type="evidence" value="ECO:0007669"/>
    <property type="project" value="UniProtKB-KW"/>
</dbReference>
<keyword evidence="2" id="KW-0349">Heme</keyword>
<keyword evidence="5" id="KW-0408">Iron</keyword>
<dbReference type="SUPFAM" id="SSF56014">
    <property type="entry name" value="Nitrite and sulphite reductase 4Fe-4S domain-like"/>
    <property type="match status" value="2"/>
</dbReference>
<dbReference type="AlphaFoldDB" id="A0A6V8L663"/>
<reference evidence="8 9" key="2">
    <citation type="submission" date="2020-03" db="EMBL/GenBank/DDBJ databases">
        <authorList>
            <person name="Ichikawa N."/>
            <person name="Kimura A."/>
            <person name="Kitahashi Y."/>
            <person name="Uohara A."/>
        </authorList>
    </citation>
    <scope>NUCLEOTIDE SEQUENCE [LARGE SCALE GENOMIC DNA]</scope>
    <source>
        <strain evidence="8 9">NBRC 108638</strain>
    </source>
</reference>
<organism evidence="8 9">
    <name type="scientific">Phytohabitans rumicis</name>
    <dbReference type="NCBI Taxonomy" id="1076125"/>
    <lineage>
        <taxon>Bacteria</taxon>
        <taxon>Bacillati</taxon>
        <taxon>Actinomycetota</taxon>
        <taxon>Actinomycetes</taxon>
        <taxon>Micromonosporales</taxon>
        <taxon>Micromonosporaceae</taxon>
    </lineage>
</organism>
<feature type="domain" description="Nitrite/Sulfite reductase ferredoxin-like" evidence="7">
    <location>
        <begin position="10"/>
        <end position="66"/>
    </location>
</feature>
<dbReference type="GO" id="GO:0046872">
    <property type="term" value="F:metal ion binding"/>
    <property type="evidence" value="ECO:0007669"/>
    <property type="project" value="UniProtKB-KW"/>
</dbReference>
<dbReference type="PANTHER" id="PTHR32439">
    <property type="entry name" value="FERREDOXIN--NITRITE REDUCTASE, CHLOROPLASTIC"/>
    <property type="match status" value="1"/>
</dbReference>
<dbReference type="InterPro" id="IPR051329">
    <property type="entry name" value="NIR_SIR_4Fe-4S"/>
</dbReference>
<keyword evidence="6" id="KW-0411">Iron-sulfur</keyword>
<accession>A0A6V8L663</accession>
<comment type="caution">
    <text evidence="8">The sequence shown here is derived from an EMBL/GenBank/DDBJ whole genome shotgun (WGS) entry which is preliminary data.</text>
</comment>
<gene>
    <name evidence="8" type="primary">cobG</name>
    <name evidence="8" type="ORF">Prum_017870</name>
</gene>
<dbReference type="InterPro" id="IPR005117">
    <property type="entry name" value="NiRdtase/SiRdtase_haem-b_fer"/>
</dbReference>
<keyword evidence="3" id="KW-0479">Metal-binding</keyword>
<evidence type="ECO:0000313" key="9">
    <source>
        <dbReference type="Proteomes" id="UP000482960"/>
    </source>
</evidence>
<keyword evidence="4" id="KW-0560">Oxidoreductase</keyword>
<evidence type="ECO:0000256" key="1">
    <source>
        <dbReference type="ARBA" id="ARBA00022485"/>
    </source>
</evidence>
<evidence type="ECO:0000259" key="7">
    <source>
        <dbReference type="Pfam" id="PF03460"/>
    </source>
</evidence>
<keyword evidence="9" id="KW-1185">Reference proteome</keyword>